<dbReference type="OrthoDB" id="7375033at2"/>
<name>A0A327KGJ8_9BRAD</name>
<evidence type="ECO:0000313" key="4">
    <source>
        <dbReference type="Proteomes" id="UP000248863"/>
    </source>
</evidence>
<reference evidence="3 4" key="1">
    <citation type="submission" date="2017-07" db="EMBL/GenBank/DDBJ databases">
        <title>Draft Genome Sequences of Select Purple Nonsulfur Bacteria.</title>
        <authorList>
            <person name="Lasarre B."/>
            <person name="Mckinlay J.B."/>
        </authorList>
    </citation>
    <scope>NUCLEOTIDE SEQUENCE [LARGE SCALE GENOMIC DNA]</scope>
    <source>
        <strain evidence="3 4">DSM 11907</strain>
    </source>
</reference>
<proteinExistence type="inferred from homology"/>
<dbReference type="PANTHER" id="PTHR42928">
    <property type="entry name" value="TRICARBOXYLATE-BINDING PROTEIN"/>
    <property type="match status" value="1"/>
</dbReference>
<gene>
    <name evidence="3" type="ORF">CH338_14610</name>
</gene>
<protein>
    <recommendedName>
        <fullName evidence="5">LacI family transcriptional regulator</fullName>
    </recommendedName>
</protein>
<dbReference type="CDD" id="cd07012">
    <property type="entry name" value="PBP2_Bug_TTT"/>
    <property type="match status" value="1"/>
</dbReference>
<dbReference type="InterPro" id="IPR005064">
    <property type="entry name" value="BUG"/>
</dbReference>
<evidence type="ECO:0000313" key="3">
    <source>
        <dbReference type="EMBL" id="RAI37869.1"/>
    </source>
</evidence>
<accession>A0A327KGJ8</accession>
<dbReference type="Pfam" id="PF03401">
    <property type="entry name" value="TctC"/>
    <property type="match status" value="1"/>
</dbReference>
<evidence type="ECO:0000256" key="2">
    <source>
        <dbReference type="SAM" id="SignalP"/>
    </source>
</evidence>
<comment type="similarity">
    <text evidence="1">Belongs to the UPF0065 (bug) family.</text>
</comment>
<feature type="chain" id="PRO_5016382511" description="LacI family transcriptional regulator" evidence="2">
    <location>
        <begin position="22"/>
        <end position="334"/>
    </location>
</feature>
<feature type="signal peptide" evidence="2">
    <location>
        <begin position="1"/>
        <end position="21"/>
    </location>
</feature>
<dbReference type="Proteomes" id="UP000248863">
    <property type="component" value="Unassembled WGS sequence"/>
</dbReference>
<dbReference type="SUPFAM" id="SSF53850">
    <property type="entry name" value="Periplasmic binding protein-like II"/>
    <property type="match status" value="1"/>
</dbReference>
<keyword evidence="4" id="KW-1185">Reference proteome</keyword>
<evidence type="ECO:0008006" key="5">
    <source>
        <dbReference type="Google" id="ProtNLM"/>
    </source>
</evidence>
<dbReference type="EMBL" id="NPEU01000157">
    <property type="protein sequence ID" value="RAI37869.1"/>
    <property type="molecule type" value="Genomic_DNA"/>
</dbReference>
<dbReference type="InterPro" id="IPR042100">
    <property type="entry name" value="Bug_dom1"/>
</dbReference>
<dbReference type="PIRSF" id="PIRSF017082">
    <property type="entry name" value="YflP"/>
    <property type="match status" value="1"/>
</dbReference>
<dbReference type="Gene3D" id="3.40.190.10">
    <property type="entry name" value="Periplasmic binding protein-like II"/>
    <property type="match status" value="1"/>
</dbReference>
<dbReference type="PANTHER" id="PTHR42928:SF5">
    <property type="entry name" value="BLR1237 PROTEIN"/>
    <property type="match status" value="1"/>
</dbReference>
<evidence type="ECO:0000256" key="1">
    <source>
        <dbReference type="ARBA" id="ARBA00006987"/>
    </source>
</evidence>
<keyword evidence="2" id="KW-0732">Signal</keyword>
<dbReference type="Gene3D" id="3.40.190.150">
    <property type="entry name" value="Bordetella uptake gene, domain 1"/>
    <property type="match status" value="1"/>
</dbReference>
<sequence>MMNRRTAFGLLLATTCMVALAPVTGARAAEDPAKYPSQPIRVIVPFAPGGASDFAMRLLQAPMSQALGQQIVIENRAGAAGNVGMDVAARGAPDGYTLFFGNVGTVSINPTLFPDMTLKPDKAFIPVSVASETPSVFIANPKFPPNTMKELIDYAKARPGKVNFASPGSGSVDRLEMEQFRKAAGLDMNHVPYKGGAGPAVADILGGHVEVMSVTLPSAMPHIKSGRVKVLAITDAKRSPVLPDVPTVVELGYPDIVATSWQGFLVPTGTPKPIVDKLFQAIVKATQDPTVKQRMQEGGVTAVASESPEAFKAFIAKDTARWAKVIEESGAKPD</sequence>
<dbReference type="RefSeq" id="WP_111357883.1">
    <property type="nucleotide sequence ID" value="NZ_NHSK01000093.1"/>
</dbReference>
<comment type="caution">
    <text evidence="3">The sequence shown here is derived from an EMBL/GenBank/DDBJ whole genome shotgun (WGS) entry which is preliminary data.</text>
</comment>
<organism evidence="3 4">
    <name type="scientific">Rhodoplanes elegans</name>
    <dbReference type="NCBI Taxonomy" id="29408"/>
    <lineage>
        <taxon>Bacteria</taxon>
        <taxon>Pseudomonadati</taxon>
        <taxon>Pseudomonadota</taxon>
        <taxon>Alphaproteobacteria</taxon>
        <taxon>Hyphomicrobiales</taxon>
        <taxon>Nitrobacteraceae</taxon>
        <taxon>Rhodoplanes</taxon>
    </lineage>
</organism>
<dbReference type="AlphaFoldDB" id="A0A327KGJ8"/>